<keyword evidence="2" id="KW-1185">Reference proteome</keyword>
<protein>
    <submittedName>
        <fullName evidence="1">Uncharacterized protein</fullName>
    </submittedName>
</protein>
<sequence length="148" mass="16916">MFRRFLNEENLPNVVPMNDAPTRWSSTYFMLCDFLAAMPAVERLLSTCDMLPFENGEIRILKAMRVFLQPFQAMTNQVCYQTSCCSMFISVGKLVIAKTEGIGYVVFDHNTKYYQHPLKKLTDATGRPSDGVAAVHYTSEPRRRTTKS</sequence>
<organism evidence="1 2">
    <name type="scientific">Cylicocyclus nassatus</name>
    <name type="common">Nematode worm</name>
    <dbReference type="NCBI Taxonomy" id="53992"/>
    <lineage>
        <taxon>Eukaryota</taxon>
        <taxon>Metazoa</taxon>
        <taxon>Ecdysozoa</taxon>
        <taxon>Nematoda</taxon>
        <taxon>Chromadorea</taxon>
        <taxon>Rhabditida</taxon>
        <taxon>Rhabditina</taxon>
        <taxon>Rhabditomorpha</taxon>
        <taxon>Strongyloidea</taxon>
        <taxon>Strongylidae</taxon>
        <taxon>Cylicocyclus</taxon>
    </lineage>
</organism>
<dbReference type="AlphaFoldDB" id="A0AA36DUN5"/>
<proteinExistence type="predicted"/>
<name>A0AA36DUN5_CYLNA</name>
<dbReference type="Proteomes" id="UP001176961">
    <property type="component" value="Unassembled WGS sequence"/>
</dbReference>
<accession>A0AA36DUN5</accession>
<evidence type="ECO:0000313" key="1">
    <source>
        <dbReference type="EMBL" id="CAJ0593116.1"/>
    </source>
</evidence>
<reference evidence="1" key="1">
    <citation type="submission" date="2023-07" db="EMBL/GenBank/DDBJ databases">
        <authorList>
            <consortium name="CYATHOMIX"/>
        </authorList>
    </citation>
    <scope>NUCLEOTIDE SEQUENCE</scope>
    <source>
        <strain evidence="1">N/A</strain>
    </source>
</reference>
<dbReference type="EMBL" id="CATQJL010000112">
    <property type="protein sequence ID" value="CAJ0593116.1"/>
    <property type="molecule type" value="Genomic_DNA"/>
</dbReference>
<gene>
    <name evidence="1" type="ORF">CYNAS_LOCUS5099</name>
</gene>
<evidence type="ECO:0000313" key="2">
    <source>
        <dbReference type="Proteomes" id="UP001176961"/>
    </source>
</evidence>
<comment type="caution">
    <text evidence="1">The sequence shown here is derived from an EMBL/GenBank/DDBJ whole genome shotgun (WGS) entry which is preliminary data.</text>
</comment>